<dbReference type="RefSeq" id="WP_189330703.1">
    <property type="nucleotide sequence ID" value="NZ_AP023356.1"/>
</dbReference>
<dbReference type="Proteomes" id="UP000676967">
    <property type="component" value="Chromosome"/>
</dbReference>
<evidence type="ECO:0000256" key="3">
    <source>
        <dbReference type="ARBA" id="ARBA00022801"/>
    </source>
</evidence>
<dbReference type="NCBIfam" id="NF009020">
    <property type="entry name" value="PRK12356.1"/>
    <property type="match status" value="1"/>
</dbReference>
<feature type="binding site" evidence="5">
    <location>
        <position position="128"/>
    </location>
    <ligand>
        <name>substrate</name>
    </ligand>
</feature>
<evidence type="ECO:0000256" key="1">
    <source>
        <dbReference type="ARBA" id="ARBA00011076"/>
    </source>
</evidence>
<organism evidence="6 7">
    <name type="scientific">Actinoplanes ianthinogenes</name>
    <dbReference type="NCBI Taxonomy" id="122358"/>
    <lineage>
        <taxon>Bacteria</taxon>
        <taxon>Bacillati</taxon>
        <taxon>Actinomycetota</taxon>
        <taxon>Actinomycetes</taxon>
        <taxon>Micromonosporales</taxon>
        <taxon>Micromonosporaceae</taxon>
        <taxon>Actinoplanes</taxon>
    </lineage>
</organism>
<comment type="caution">
    <text evidence="5">Lacks conserved residue(s) required for the propagation of feature annotation.</text>
</comment>
<evidence type="ECO:0000256" key="5">
    <source>
        <dbReference type="HAMAP-Rule" id="MF_00313"/>
    </source>
</evidence>
<evidence type="ECO:0000313" key="6">
    <source>
        <dbReference type="EMBL" id="BCJ39813.1"/>
    </source>
</evidence>
<comment type="similarity">
    <text evidence="1 5">Belongs to the glutaminase family.</text>
</comment>
<proteinExistence type="inferred from homology"/>
<dbReference type="PANTHER" id="PTHR12544">
    <property type="entry name" value="GLUTAMINASE"/>
    <property type="match status" value="1"/>
</dbReference>
<dbReference type="Pfam" id="PF04960">
    <property type="entry name" value="Glutaminase"/>
    <property type="match status" value="1"/>
</dbReference>
<protein>
    <recommendedName>
        <fullName evidence="2 5">Glutaminase</fullName>
        <ecNumber evidence="2 5">3.5.1.2</ecNumber>
    </recommendedName>
</protein>
<dbReference type="Gene3D" id="3.40.710.10">
    <property type="entry name" value="DD-peptidase/beta-lactamase superfamily"/>
    <property type="match status" value="1"/>
</dbReference>
<dbReference type="InterPro" id="IPR015868">
    <property type="entry name" value="Glutaminase"/>
</dbReference>
<feature type="binding site" evidence="5">
    <location>
        <position position="179"/>
    </location>
    <ligand>
        <name>substrate</name>
    </ligand>
</feature>
<dbReference type="NCBIfam" id="TIGR03814">
    <property type="entry name" value="Gln_ase"/>
    <property type="match status" value="1"/>
</dbReference>
<dbReference type="EMBL" id="AP023356">
    <property type="protein sequence ID" value="BCJ39813.1"/>
    <property type="molecule type" value="Genomic_DNA"/>
</dbReference>
<keyword evidence="3 5" id="KW-0378">Hydrolase</keyword>
<gene>
    <name evidence="6" type="primary">glsA2</name>
    <name evidence="5" type="synonym">glsA</name>
    <name evidence="6" type="ORF">Aiant_04700</name>
</gene>
<evidence type="ECO:0000313" key="7">
    <source>
        <dbReference type="Proteomes" id="UP000676967"/>
    </source>
</evidence>
<dbReference type="PANTHER" id="PTHR12544:SF48">
    <property type="entry name" value="GLUTAMINASE 1"/>
    <property type="match status" value="1"/>
</dbReference>
<dbReference type="HAMAP" id="MF_00313">
    <property type="entry name" value="Glutaminase"/>
    <property type="match status" value="1"/>
</dbReference>
<evidence type="ECO:0000256" key="4">
    <source>
        <dbReference type="ARBA" id="ARBA00049534"/>
    </source>
</evidence>
<comment type="subunit">
    <text evidence="5">Homotetramer.</text>
</comment>
<comment type="catalytic activity">
    <reaction evidence="4 5">
        <text>L-glutamine + H2O = L-glutamate + NH4(+)</text>
        <dbReference type="Rhea" id="RHEA:15889"/>
        <dbReference type="ChEBI" id="CHEBI:15377"/>
        <dbReference type="ChEBI" id="CHEBI:28938"/>
        <dbReference type="ChEBI" id="CHEBI:29985"/>
        <dbReference type="ChEBI" id="CHEBI:58359"/>
        <dbReference type="EC" id="3.5.1.2"/>
    </reaction>
</comment>
<dbReference type="InterPro" id="IPR012338">
    <property type="entry name" value="Beta-lactam/transpept-like"/>
</dbReference>
<feature type="binding site" evidence="5">
    <location>
        <position position="77"/>
    </location>
    <ligand>
        <name>substrate</name>
    </ligand>
</feature>
<dbReference type="EC" id="3.5.1.2" evidence="2 5"/>
<keyword evidence="5" id="KW-0007">Acetylation</keyword>
<feature type="binding site" evidence="5">
    <location>
        <position position="203"/>
    </location>
    <ligand>
        <name>substrate</name>
    </ligand>
</feature>
<keyword evidence="7" id="KW-1185">Reference proteome</keyword>
<name>A0ABM7LKX5_9ACTN</name>
<sequence length="331" mass="34385">MSTDEYVSTGSLPSPAQVRLSLDEAYRRFRDEGGGEPSHVYPALARVPAHLFGLCAAGTRGGVHPVGDADHGFTVMSVAKPFVFALVCQELGAEALRQRLGVNATGLPFNSLAAVERGPDGRTNPMVNPGAIATASLAPGATAAARWKFLHDGLSRFAGHDLPLDDDVFASAAATNHRNRALADLLATYRILGCDPMEAVDAYTRQSCLRVTTVQLATMGATLANGGVHPTTGERVVDREICHFTLAVMATAGLYETSGDWLYDVGVPGKSGIGGGIVVVSPGKGALATFAPPLDTFGNSVKGQLAARFLSRRLGLTLFASEPDASGAPAA</sequence>
<feature type="binding site" evidence="5">
    <location>
        <position position="255"/>
    </location>
    <ligand>
        <name>substrate</name>
    </ligand>
</feature>
<evidence type="ECO:0000256" key="2">
    <source>
        <dbReference type="ARBA" id="ARBA00012918"/>
    </source>
</evidence>
<accession>A0ABM7LKX5</accession>
<reference evidence="6 7" key="1">
    <citation type="submission" date="2020-08" db="EMBL/GenBank/DDBJ databases">
        <title>Whole genome shotgun sequence of Actinoplanes ianthinogenes NBRC 13996.</title>
        <authorList>
            <person name="Komaki H."/>
            <person name="Tamura T."/>
        </authorList>
    </citation>
    <scope>NUCLEOTIDE SEQUENCE [LARGE SCALE GENOMIC DNA]</scope>
    <source>
        <strain evidence="6 7">NBRC 13996</strain>
    </source>
</reference>
<dbReference type="SUPFAM" id="SSF56601">
    <property type="entry name" value="beta-lactamase/transpeptidase-like"/>
    <property type="match status" value="1"/>
</dbReference>